<evidence type="ECO:0000313" key="3">
    <source>
        <dbReference type="Proteomes" id="UP001221757"/>
    </source>
</evidence>
<evidence type="ECO:0000313" key="2">
    <source>
        <dbReference type="EMBL" id="KAJ7619253.1"/>
    </source>
</evidence>
<name>A0AAD7BF34_MYCRO</name>
<sequence length="187" mass="20134">MSDATRFHVKPNYALQNVELFQTSENRRVATFPSYVTISETVFPFLTAAQNSTHPPVTLIPFVPGNPPIPANTECDPVFTRFAADAYRYPMMQMCVILIFFQLAHFDIPQLSIACKYRAPPGSPNVARSGAHLNSSSSAPAQPPPPGTGTPSTTATRTTALGASTSGSSTFTAQGRRHTTRSARSTT</sequence>
<accession>A0AAD7BF34</accession>
<reference evidence="2" key="1">
    <citation type="submission" date="2023-03" db="EMBL/GenBank/DDBJ databases">
        <title>Massive genome expansion in bonnet fungi (Mycena s.s.) driven by repeated elements and novel gene families across ecological guilds.</title>
        <authorList>
            <consortium name="Lawrence Berkeley National Laboratory"/>
            <person name="Harder C.B."/>
            <person name="Miyauchi S."/>
            <person name="Viragh M."/>
            <person name="Kuo A."/>
            <person name="Thoen E."/>
            <person name="Andreopoulos B."/>
            <person name="Lu D."/>
            <person name="Skrede I."/>
            <person name="Drula E."/>
            <person name="Henrissat B."/>
            <person name="Morin E."/>
            <person name="Kohler A."/>
            <person name="Barry K."/>
            <person name="LaButti K."/>
            <person name="Morin E."/>
            <person name="Salamov A."/>
            <person name="Lipzen A."/>
            <person name="Mereny Z."/>
            <person name="Hegedus B."/>
            <person name="Baldrian P."/>
            <person name="Stursova M."/>
            <person name="Weitz H."/>
            <person name="Taylor A."/>
            <person name="Grigoriev I.V."/>
            <person name="Nagy L.G."/>
            <person name="Martin F."/>
            <person name="Kauserud H."/>
        </authorList>
    </citation>
    <scope>NUCLEOTIDE SEQUENCE</scope>
    <source>
        <strain evidence="2">CBHHK067</strain>
    </source>
</reference>
<feature type="compositionally biased region" description="Low complexity" evidence="1">
    <location>
        <begin position="149"/>
        <end position="173"/>
    </location>
</feature>
<keyword evidence="3" id="KW-1185">Reference proteome</keyword>
<dbReference type="EMBL" id="JARKIE010000720">
    <property type="protein sequence ID" value="KAJ7619253.1"/>
    <property type="molecule type" value="Genomic_DNA"/>
</dbReference>
<protein>
    <submittedName>
        <fullName evidence="2">Uncharacterized protein</fullName>
    </submittedName>
</protein>
<dbReference type="AlphaFoldDB" id="A0AAD7BF34"/>
<organism evidence="2 3">
    <name type="scientific">Mycena rosella</name>
    <name type="common">Pink bonnet</name>
    <name type="synonym">Agaricus rosellus</name>
    <dbReference type="NCBI Taxonomy" id="1033263"/>
    <lineage>
        <taxon>Eukaryota</taxon>
        <taxon>Fungi</taxon>
        <taxon>Dikarya</taxon>
        <taxon>Basidiomycota</taxon>
        <taxon>Agaricomycotina</taxon>
        <taxon>Agaricomycetes</taxon>
        <taxon>Agaricomycetidae</taxon>
        <taxon>Agaricales</taxon>
        <taxon>Marasmiineae</taxon>
        <taxon>Mycenaceae</taxon>
        <taxon>Mycena</taxon>
    </lineage>
</organism>
<gene>
    <name evidence="2" type="ORF">B0H17DRAFT_1188591</name>
</gene>
<proteinExistence type="predicted"/>
<evidence type="ECO:0000256" key="1">
    <source>
        <dbReference type="SAM" id="MobiDB-lite"/>
    </source>
</evidence>
<comment type="caution">
    <text evidence="2">The sequence shown here is derived from an EMBL/GenBank/DDBJ whole genome shotgun (WGS) entry which is preliminary data.</text>
</comment>
<feature type="region of interest" description="Disordered" evidence="1">
    <location>
        <begin position="124"/>
        <end position="187"/>
    </location>
</feature>
<dbReference type="Proteomes" id="UP001221757">
    <property type="component" value="Unassembled WGS sequence"/>
</dbReference>